<dbReference type="InterPro" id="IPR013083">
    <property type="entry name" value="Znf_RING/FYVE/PHD"/>
</dbReference>
<sequence length="112" mass="12435">MNHPTLPNQTTLSNRIIRYAPTNEKRAVSRSAHPATATSHFALCEILGNDVPMAVLRTSGNVVTMDCVEKMIKRFMVDPTNGFLMSESDIIPLQRGGNGFSTRNEMLMLDQL</sequence>
<proteinExistence type="predicted"/>
<dbReference type="Gene3D" id="3.30.40.10">
    <property type="entry name" value="Zinc/RING finger domain, C3HC4 (zinc finger)"/>
    <property type="match status" value="1"/>
</dbReference>
<dbReference type="CDD" id="cd16662">
    <property type="entry name" value="RING-Ubox2_NOSIP"/>
    <property type="match status" value="1"/>
</dbReference>
<dbReference type="EMBL" id="BMAO01015812">
    <property type="protein sequence ID" value="GFR04480.1"/>
    <property type="molecule type" value="Genomic_DNA"/>
</dbReference>
<evidence type="ECO:0000313" key="1">
    <source>
        <dbReference type="EMBL" id="GFR04480.1"/>
    </source>
</evidence>
<protein>
    <submittedName>
        <fullName evidence="1">Uncharacterized protein</fullName>
    </submittedName>
</protein>
<organism evidence="1 2">
    <name type="scientific">Trichonephila clavata</name>
    <name type="common">Joro spider</name>
    <name type="synonym">Nephila clavata</name>
    <dbReference type="NCBI Taxonomy" id="2740835"/>
    <lineage>
        <taxon>Eukaryota</taxon>
        <taxon>Metazoa</taxon>
        <taxon>Ecdysozoa</taxon>
        <taxon>Arthropoda</taxon>
        <taxon>Chelicerata</taxon>
        <taxon>Arachnida</taxon>
        <taxon>Araneae</taxon>
        <taxon>Araneomorphae</taxon>
        <taxon>Entelegynae</taxon>
        <taxon>Araneoidea</taxon>
        <taxon>Nephilidae</taxon>
        <taxon>Trichonephila</taxon>
    </lineage>
</organism>
<name>A0A8X6LCB3_TRICU</name>
<comment type="caution">
    <text evidence="1">The sequence shown here is derived from an EMBL/GenBank/DDBJ whole genome shotgun (WGS) entry which is preliminary data.</text>
</comment>
<keyword evidence="2" id="KW-1185">Reference proteome</keyword>
<dbReference type="Proteomes" id="UP000887116">
    <property type="component" value="Unassembled WGS sequence"/>
</dbReference>
<reference evidence="1" key="1">
    <citation type="submission" date="2020-07" db="EMBL/GenBank/DDBJ databases">
        <title>Multicomponent nature underlies the extraordinary mechanical properties of spider dragline silk.</title>
        <authorList>
            <person name="Kono N."/>
            <person name="Nakamura H."/>
            <person name="Mori M."/>
            <person name="Yoshida Y."/>
            <person name="Ohtoshi R."/>
            <person name="Malay A.D."/>
            <person name="Moran D.A.P."/>
            <person name="Tomita M."/>
            <person name="Numata K."/>
            <person name="Arakawa K."/>
        </authorList>
    </citation>
    <scope>NUCLEOTIDE SEQUENCE</scope>
</reference>
<dbReference type="OrthoDB" id="116827at2759"/>
<accession>A0A8X6LCB3</accession>
<gene>
    <name evidence="1" type="ORF">TNCT_544281</name>
</gene>
<evidence type="ECO:0000313" key="2">
    <source>
        <dbReference type="Proteomes" id="UP000887116"/>
    </source>
</evidence>
<dbReference type="AlphaFoldDB" id="A0A8X6LCB3"/>